<keyword evidence="8" id="KW-0653">Protein transport</keyword>
<sequence length="3743" mass="382382">MNRIFSVIYSVSQQDYVVCSELAKQKNKVKNYSRGRLSSKLIHIFSLSLLTLAVLGVNTVEAASTISKHTESCVQMESGKCVAEHKADKQKNATNTTIAETNFTTSFDPFFSQNLLLDVSHSLPANTLNLRVDPWGDFVDKLRSIQQSITNLRSHTHFHYISINGDGSSAGNYNNDGAQVSDAIALGSNATAGSNGTSMYQRYRGNPFNGYTNNPSNLAPYGQDQVLQIGGFPGTQTAAPISIGAYTKSNGAGISLGYGASTNIMGVAIGALATADSSSISIGAGAFTQGNTSIALGRQAAAIHDYSIALGNVSAAADLGSLAMGHSATAKGYRAIAIGAADIRAEQNTSGNDLYGDGEYYAPQNLRTFATGDGAIAFGATAQATGTNNIAFGSSSVVNGNDNVAMGHGAQAQANQALAFGFNAIAGQNDTNQTQTTTGNGGVSAVAIGSGAHALGDSTLAIGAGSQALASNSLLNEINSLGQGQQQLDGKSIAIGDTSSAIYDESIAIGANAQAGVNTNNTSAQFNGEGGIRSVAIGSHATTTFDNSVAIGSGSVTTVDAGVQGYDIQTGSTTTQTTGAWQSTAAAVAVGNGTQVTRQITGVAAGTNDTDAVNVAQLKRIQTSYTGDNTTTIVTRTPSQNLQILGGASGDTIADGIKTIGNENGSISIQLAQVLNGLKTVGVGNITINSTKGIDAGNLPISHIPDTPTSGDQAVNRNYVWGLGWELSNNGNSVGNVSVMGNTVNFKNGKGTLANTTVGSDKSFDVSYDVNVDGKTITINKSGQLVANASESPFQVGGGTGKPITINSDNNQFNIIGAADGDIITTVNGNNIMVDLNKATKTALKNAQNHTFINKATLGEDNKLTLDYNNDTKPISVDLSSLKTQIKSGNNVTITGNGTLNSPYSVNVATTSLSVGNGAVNDPDAGASQDLVTAGNIVNVLNGLGIYMEAQSANPFIVNPGGTVNFTNGDNNILVSSDGSSSINFNLSNQIHLTQGTISGIANNINFADAGSVRQRGSNAASLNDVLRMGWILQANGKKKLQVNPYSTVNFENGNGTTISIRPAGPTAKVKYDVNVDGTTIKVNSQNQLTADLSSAKTVLVSGSNTTLSGDGTATNPYKVNVADMHVKSGAMAYNDQGEGTLTLTSGDGTTTTITGVDNTFVNKATLGSDNKLSLTYNNGQAPLSVDLSGLKAHMVAGSNTTLDGDGTATNPYKVNVADMHVKSGAMAYNDQGEGTLTLTSGDGTTTTITGVDNTFVNKATLGSDNKLSLTYNNGQAPLSVDLSGLKAHMVAGSNTTLDGDGTATNPYKVNVADMHVKSGAMSYNDQGEGTLTLTSGDGTTTTITGVDNTFVNKATLGSDNKLSLAYNNGQAPLSVDLSGLKAHMAAGTNTTLSGNGTAINPYKVNVEDMHVKSGAMAYNDQGAGTLTLTSGDGTKTTITGVDNTFVNKATLDSDNKLSLTYNNGQAPLSVDLSGLKAHMVAGTNTTLDGDGTATNPYKVNVADMHVKSGAMSYNDQGEGTLTLTSGDGTKTAITGVDNTFVNKATLGSDDKLSLDYNNGQTPLSVDLSGLKAHMTAGTNTTLTGNGTAINPYKVNVADMHVKSGAMSYNDQGEGTLTLTSGDGTKITITGVDNTFVNKATLGSDNKLSLTYNNGQAPLSVDLSGLKAHMVAGTNTTLDGDGTATSPYKVNVADMHVKSGAMSYNDQGEGTLTLTSGDGTTTTITGVDNTFINKATLGSDNKLSLDYNNGQTPLSVDLSGLKAHMVAGTNTTLTGNGTQDNPFIVNVATTPLTISNGKVMTPATTDAGKLATAGDIAKALNGVGFNIEGNGASPEFISSGATVNFVNGNATTATVSKDGTTPTVKYDIAVDNDTIKIENGKLTATVSAGDLDLHYKANSKAPDNTVSLAEGLNFMNGANTTAKVEADGKVTYSVNPALTNIKSISNGTDGKGATITLGSAEKTVDVGGSRITNVGTPTAPTDAVNKGYVDGQTFGLSGDSGKATTQLNKTIAVTGVKDNSGVGIQTTASGTSLTIGLTEATQKAIADGQKHTQVLKGTNVTSITSGAAKDGAPTYTVNVDDMRVKSGTVSYSADGAGTATLQMDGTHTATITGLKDTYVNGATFDASKDELTLNHNDGKNPVTVDLSGLKAHMANGTDTTVTGTGTEAKPFVVNVVTTPLTVSNGKVTAPTTADAGKLATAGDIAKALNGIGFNIEGNGASPEFISSGATVNFVNGNATTATVSKEGTTPTVKYDVAVDNDTIKIENGKLTATVSAGDLDLHYKANSKAPDNSVSLPEGLNFMNGANTTAKVEADGKVTYSVNPALTNIKSISNGTDDKGATITLGSTEKTVDVGGSRITNVGTPISGTDAVNKNYVDGQTFGLSGNSGKTTAKLNSTIAVTGTKDGNGLGIQTTASNTGLTIGLTDATQKAIADGQKHTQVLKGANVTSITVAKADNGAPTYTVNVADMRLKSGTVTYSTDGAGTATLQMDGNHTATITGLKDTYVNGATFDASKDELTLNHNDGKNPVTVDLSGLKAHMSAGSNTTLTGNGTKDNPFIVNVATTPLTVSNGKVTAPTAADAGKLATAGDIAKALNGVGFNIEGNGASPEFISSGATVNFVNGNATTATVSKEGTTPTVKYDVVVDNNTIKIENGKLTATVSSGDLDLHYKANSKAPDNSVSLAEGLNFMNGANTTAKVEAGGKVTYSVNPVLTNIKSISNGTGGKGATITLGSAEKTVDVGGSRITNVGIPTADSDAVNKGYVDGQTFGLSGDSGKATTQLNKTIAVTGVKDNSGIGIQTTASGTSLTISLTDATQKAIANGQKHTQVLKGTNVASITAGTTQDGAPTYKVNVDDMRVKSGTVTYSTDGVGTATLQMDGNHTATITGLKDTYVNGGSFNPENDTLTLTHNDNSNPVAINLSGLRINIVNGDSTTVEGNGSANDPYRININTGDVTITPDGKAQGPSTLPSDQIKTLKDNLNKAHGGVTSAENALNSANKALAGAKTPAEKQQAQAKVTAAQNALKAAQDALTKAQNAYNGAGLNKVATAQSVADAINHSGFNVQAAANGGELIGSANKTIVHNGALVKFEAGKNLQIQQNDQNFTYSLNPKIEVQQVTVKGTDPNDNGVTITSGVGSDKTPTLQLGSQNKPVRIANVADGTAPNDAVNHKQLEQVAAGITNKAINFGGDSGKAVSTKLGDTLNIQGGVKDPTKLTDGNIGVVTDPTTHSLKVKLAKDLKDLSSVQLTDAKGKPNIKLDGQSGTIAGLTNTKFDPNNINPSRAATEGEVNDVYNAAKVKTKVTAGKGGVIVDNIGTEQAPNYQISIDPNQIAQGTNIHYRANGGTVQSVSLDTGFNFTNGTNTTAVVGKDGNVTYNINPDLSGINSISNGASGTGAKITLDKGDKNISVNGGKVTGVADGTVAPNSTDAVNGKQLYQTQQQIVANKNAIATNAQHIADNASNIASNKQSIAQNMQKITDNSNKIAQNTQKIDQVKNHIDQVAGDIDKNSQAIKKGINIAGNAGNGDQALGSTVNIVGSAKAQDSSYSSDNITTTYTQDKDGNGTVKVEMKEKPTFKGVEVTDSQGKNKVSISTTSTRYQGDKDAVPTVSLSGGTDKNGKVVPVRIEHVADGVRDDDAANMGQVRRLAQGVSNGFTKLSEHVNDVDKHARAGIASAGAIATLPQAIYAERSQVAAAVTQYRGQSALAIGYSTVSDNSKWTVRFTGSTNTQKDTMVGVGAGYSW</sequence>
<dbReference type="Gene3D" id="6.20.50.100">
    <property type="match status" value="1"/>
</dbReference>
<dbReference type="Gene3D" id="6.10.250.2040">
    <property type="match status" value="1"/>
</dbReference>
<feature type="domain" description="Trimeric autotransporter adhesin YadA-like head" evidence="14">
    <location>
        <begin position="404"/>
        <end position="424"/>
    </location>
</feature>
<feature type="domain" description="Trimeric autotransporter adhesin YadA-like head" evidence="14">
    <location>
        <begin position="290"/>
        <end position="312"/>
    </location>
</feature>
<evidence type="ECO:0000256" key="11">
    <source>
        <dbReference type="SAM" id="Coils"/>
    </source>
</evidence>
<feature type="domain" description="Trimeric autotransporter adhesin YadA-like stalk" evidence="15">
    <location>
        <begin position="3414"/>
        <end position="3455"/>
    </location>
</feature>
<dbReference type="InterPro" id="IPR008640">
    <property type="entry name" value="Adhesin_Head_dom"/>
</dbReference>
<dbReference type="EMBL" id="LR134510">
    <property type="protein sequence ID" value="VEJ08983.1"/>
    <property type="molecule type" value="Genomic_DNA"/>
</dbReference>
<dbReference type="GO" id="GO:0009279">
    <property type="term" value="C:cell outer membrane"/>
    <property type="evidence" value="ECO:0007669"/>
    <property type="project" value="UniProtKB-SubCell"/>
</dbReference>
<organism evidence="17 18">
    <name type="scientific">Actinobacillus delphinicola</name>
    <dbReference type="NCBI Taxonomy" id="51161"/>
    <lineage>
        <taxon>Bacteria</taxon>
        <taxon>Pseudomonadati</taxon>
        <taxon>Pseudomonadota</taxon>
        <taxon>Gammaproteobacteria</taxon>
        <taxon>Pasteurellales</taxon>
        <taxon>Pasteurellaceae</taxon>
        <taxon>Actinobacillus</taxon>
    </lineage>
</organism>
<evidence type="ECO:0000259" key="16">
    <source>
        <dbReference type="Pfam" id="PF13018"/>
    </source>
</evidence>
<evidence type="ECO:0000256" key="10">
    <source>
        <dbReference type="ARBA" id="ARBA00023237"/>
    </source>
</evidence>
<keyword evidence="5" id="KW-1134">Transmembrane beta strand</keyword>
<dbReference type="InterPro" id="IPR037174">
    <property type="entry name" value="Trimeric_adhesin"/>
</dbReference>
<dbReference type="Proteomes" id="UP000279799">
    <property type="component" value="Chromosome"/>
</dbReference>
<dbReference type="Pfam" id="PF05662">
    <property type="entry name" value="YadA_stalk"/>
    <property type="match status" value="4"/>
</dbReference>
<feature type="domain" description="Trimeric autotransporter adhesin YadA-like head" evidence="14">
    <location>
        <begin position="531"/>
        <end position="555"/>
    </location>
</feature>
<evidence type="ECO:0000259" key="13">
    <source>
        <dbReference type="Pfam" id="PF03895"/>
    </source>
</evidence>
<dbReference type="Pfam" id="PF13018">
    <property type="entry name" value="ESPR"/>
    <property type="match status" value="1"/>
</dbReference>
<dbReference type="InterPro" id="IPR008635">
    <property type="entry name" value="Coiled_stalk_dom"/>
</dbReference>
<comment type="subcellular location">
    <subcellularLocation>
        <location evidence="2">Cell outer membrane</location>
    </subcellularLocation>
    <subcellularLocation>
        <location evidence="1">Cell surface</location>
    </subcellularLocation>
</comment>
<evidence type="ECO:0000313" key="17">
    <source>
        <dbReference type="EMBL" id="VEJ08983.1"/>
    </source>
</evidence>
<feature type="domain" description="Trimeric autotransporter adhesin YadA-like head" evidence="14">
    <location>
        <begin position="370"/>
        <end position="396"/>
    </location>
</feature>
<dbReference type="RefSeq" id="WP_126598524.1">
    <property type="nucleotide sequence ID" value="NZ_LR134510.1"/>
</dbReference>
<dbReference type="Gene3D" id="2.150.10.10">
    <property type="entry name" value="Serralysin-like metalloprotease, C-terminal"/>
    <property type="match status" value="3"/>
</dbReference>
<keyword evidence="10" id="KW-0998">Cell outer membrane</keyword>
<proteinExistence type="inferred from homology"/>
<dbReference type="SUPFAM" id="SSF54523">
    <property type="entry name" value="Pili subunits"/>
    <property type="match status" value="1"/>
</dbReference>
<dbReference type="SUPFAM" id="SSF101999">
    <property type="entry name" value="Trimeric adhesin"/>
    <property type="match status" value="1"/>
</dbReference>
<evidence type="ECO:0000256" key="2">
    <source>
        <dbReference type="ARBA" id="ARBA00004442"/>
    </source>
</evidence>
<feature type="domain" description="Trimeric autotransporter adhesin YadA-like head" evidence="14">
    <location>
        <begin position="320"/>
        <end position="340"/>
    </location>
</feature>
<feature type="domain" description="Trimeric autotransporter adhesin YadA-like stalk" evidence="15">
    <location>
        <begin position="3625"/>
        <end position="3663"/>
    </location>
</feature>
<keyword evidence="7" id="KW-0732">Signal</keyword>
<dbReference type="OrthoDB" id="5663068at2"/>
<dbReference type="KEGG" id="adp:NCTC12871_00407"/>
<dbReference type="Pfam" id="PF03895">
    <property type="entry name" value="YadA_anchor"/>
    <property type="match status" value="1"/>
</dbReference>
<dbReference type="CDD" id="cd12820">
    <property type="entry name" value="LbR_YadA-like"/>
    <property type="match status" value="1"/>
</dbReference>
<feature type="domain" description="Trimeric autotransporter adhesin YadA-like stalk" evidence="15">
    <location>
        <begin position="3155"/>
        <end position="3192"/>
    </location>
</feature>
<evidence type="ECO:0000256" key="6">
    <source>
        <dbReference type="ARBA" id="ARBA00022692"/>
    </source>
</evidence>
<feature type="coiled-coil region" evidence="11">
    <location>
        <begin position="3012"/>
        <end position="3039"/>
    </location>
</feature>
<feature type="domain" description="Trimeric autotransporter adhesin YadA-like C-terminal membrane anchor" evidence="13">
    <location>
        <begin position="3688"/>
        <end position="3743"/>
    </location>
</feature>
<dbReference type="Gene3D" id="3.30.1300.30">
    <property type="entry name" value="GSPII I/J protein-like"/>
    <property type="match status" value="1"/>
</dbReference>
<dbReference type="InterPro" id="IPR045584">
    <property type="entry name" value="Pilin-like"/>
</dbReference>
<evidence type="ECO:0000256" key="9">
    <source>
        <dbReference type="ARBA" id="ARBA00023136"/>
    </source>
</evidence>
<evidence type="ECO:0000256" key="5">
    <source>
        <dbReference type="ARBA" id="ARBA00022452"/>
    </source>
</evidence>
<dbReference type="Gene3D" id="3.90.1780.10">
    <property type="entry name" value="Trimeric adhesin"/>
    <property type="match status" value="5"/>
</dbReference>
<dbReference type="Gene3D" id="1.20.5.170">
    <property type="match status" value="1"/>
</dbReference>
<feature type="domain" description="Trimeric autotransporter adhesin YadA-like head" evidence="14">
    <location>
        <begin position="442"/>
        <end position="466"/>
    </location>
</feature>
<dbReference type="InterPro" id="IPR024973">
    <property type="entry name" value="ESPR"/>
</dbReference>
<keyword evidence="4" id="KW-0813">Transport</keyword>
<evidence type="ECO:0000259" key="14">
    <source>
        <dbReference type="Pfam" id="PF05658"/>
    </source>
</evidence>
<dbReference type="GO" id="GO:0015031">
    <property type="term" value="P:protein transport"/>
    <property type="evidence" value="ECO:0007669"/>
    <property type="project" value="UniProtKB-KW"/>
</dbReference>
<reference evidence="17 18" key="1">
    <citation type="submission" date="2018-12" db="EMBL/GenBank/DDBJ databases">
        <authorList>
            <consortium name="Pathogen Informatics"/>
        </authorList>
    </citation>
    <scope>NUCLEOTIDE SEQUENCE [LARGE SCALE GENOMIC DNA]</scope>
    <source>
        <strain evidence="17 18">NCTC12871</strain>
    </source>
</reference>
<feature type="region of interest" description="Disordered" evidence="12">
    <location>
        <begin position="3596"/>
        <end position="3616"/>
    </location>
</feature>
<dbReference type="Pfam" id="PF05658">
    <property type="entry name" value="YadA_head"/>
    <property type="match status" value="7"/>
</dbReference>
<dbReference type="InterPro" id="IPR005594">
    <property type="entry name" value="YadA_C"/>
</dbReference>
<evidence type="ECO:0000259" key="15">
    <source>
        <dbReference type="Pfam" id="PF05662"/>
    </source>
</evidence>
<evidence type="ECO:0000256" key="1">
    <source>
        <dbReference type="ARBA" id="ARBA00004241"/>
    </source>
</evidence>
<keyword evidence="11" id="KW-0175">Coiled coil</keyword>
<feature type="domain" description="Trimeric autotransporter adhesin YadA-like head" evidence="14">
    <location>
        <begin position="492"/>
        <end position="513"/>
    </location>
</feature>
<accession>A0A448TT30</accession>
<name>A0A448TT30_9PAST</name>
<dbReference type="InterPro" id="IPR011049">
    <property type="entry name" value="Serralysin-like_metalloprot_C"/>
</dbReference>
<evidence type="ECO:0000256" key="4">
    <source>
        <dbReference type="ARBA" id="ARBA00022448"/>
    </source>
</evidence>
<keyword evidence="9" id="KW-0472">Membrane</keyword>
<feature type="domain" description="Trimeric autotransporter adhesin YadA-like stalk" evidence="15">
    <location>
        <begin position="599"/>
        <end position="632"/>
    </location>
</feature>
<evidence type="ECO:0000256" key="8">
    <source>
        <dbReference type="ARBA" id="ARBA00022927"/>
    </source>
</evidence>
<gene>
    <name evidence="17" type="primary">yadA_2</name>
    <name evidence="17" type="ORF">NCTC12871_00407</name>
</gene>
<keyword evidence="18" id="KW-1185">Reference proteome</keyword>
<evidence type="ECO:0000256" key="3">
    <source>
        <dbReference type="ARBA" id="ARBA00005848"/>
    </source>
</evidence>
<dbReference type="SUPFAM" id="SSF101967">
    <property type="entry name" value="Adhesin YadA, collagen-binding domain"/>
    <property type="match status" value="2"/>
</dbReference>
<evidence type="ECO:0000256" key="12">
    <source>
        <dbReference type="SAM" id="MobiDB-lite"/>
    </source>
</evidence>
<keyword evidence="6" id="KW-0812">Transmembrane</keyword>
<protein>
    <submittedName>
        <fullName evidence="17">Autotransporter adhesin</fullName>
    </submittedName>
</protein>
<comment type="similarity">
    <text evidence="3">Belongs to the autotransporter-2 (AT-2) (TC 1.B.40) family.</text>
</comment>
<feature type="domain" description="ESPR" evidence="16">
    <location>
        <begin position="1"/>
        <end position="31"/>
    </location>
</feature>
<evidence type="ECO:0000256" key="7">
    <source>
        <dbReference type="ARBA" id="ARBA00022729"/>
    </source>
</evidence>
<evidence type="ECO:0000313" key="18">
    <source>
        <dbReference type="Proteomes" id="UP000279799"/>
    </source>
</evidence>
<dbReference type="GO" id="GO:0009986">
    <property type="term" value="C:cell surface"/>
    <property type="evidence" value="ECO:0007669"/>
    <property type="project" value="UniProtKB-SubCell"/>
</dbReference>